<sequence>MKLEDWQWRADCINELRALGVAGSKIGTALNETDQFCQDSGEWHQKTFGDPAEYARGLGLSPDEIKLWTSMVNAMPLTLQILGFWILFPSALNLLSPGKVTVQWFWLLIPVTYFVATLINGDYFKQKRLRVAKIWIKAAAFVVIIVAIIVIGAQLSQDPRSSIQAPASLLLALGLALGLAGSVWAQFGLAPIEPVYSPHDTPKEYLTAELGKQWQTRLRNWGFTAASLIFLAICAVFLWRY</sequence>
<dbReference type="KEGG" id="rsa:RSal33209_2668"/>
<evidence type="ECO:0000313" key="2">
    <source>
        <dbReference type="EMBL" id="ABY24393.1"/>
    </source>
</evidence>
<accession>A9WRW1</accession>
<feature type="transmembrane region" description="Helical" evidence="1">
    <location>
        <begin position="221"/>
        <end position="239"/>
    </location>
</feature>
<feature type="transmembrane region" description="Helical" evidence="1">
    <location>
        <begin position="135"/>
        <end position="155"/>
    </location>
</feature>
<keyword evidence="1" id="KW-1133">Transmembrane helix</keyword>
<organism evidence="2 3">
    <name type="scientific">Renibacterium salmoninarum (strain ATCC 33209 / DSM 20767 / JCM 11484 / NBRC 15589 / NCIMB 2235)</name>
    <dbReference type="NCBI Taxonomy" id="288705"/>
    <lineage>
        <taxon>Bacteria</taxon>
        <taxon>Bacillati</taxon>
        <taxon>Actinomycetota</taxon>
        <taxon>Actinomycetes</taxon>
        <taxon>Micrococcales</taxon>
        <taxon>Micrococcaceae</taxon>
        <taxon>Renibacterium</taxon>
    </lineage>
</organism>
<evidence type="ECO:0000256" key="1">
    <source>
        <dbReference type="SAM" id="Phobius"/>
    </source>
</evidence>
<gene>
    <name evidence="2" type="ordered locus">RSal33209_2668</name>
</gene>
<reference evidence="3" key="1">
    <citation type="journal article" date="2008" name="J. Bacteriol.">
        <title>Genome sequence of the fish pathogen Renibacterium salmoninarum suggests reductive evolution away from an environmental Arthrobacter ancestor.</title>
        <authorList>
            <person name="Wiens G.D."/>
            <person name="Rockey D.D."/>
            <person name="Wu Z."/>
            <person name="Chang J."/>
            <person name="Levy R."/>
            <person name="Crane S."/>
            <person name="Chen D.S."/>
            <person name="Capri G.R."/>
            <person name="Burnett J.R."/>
            <person name="Sudheesh P.S."/>
            <person name="Schipma M.J."/>
            <person name="Burd H."/>
            <person name="Bhattacharyya A."/>
            <person name="Rhodes L.D."/>
            <person name="Kaul R."/>
            <person name="Strom M.S."/>
        </authorList>
    </citation>
    <scope>NUCLEOTIDE SEQUENCE [LARGE SCALE GENOMIC DNA]</scope>
    <source>
        <strain evidence="3">ATCC 33209 / DSM 20767 / JCM 11484 / NBRC 15589 / NCIMB 2235</strain>
    </source>
</reference>
<keyword evidence="3" id="KW-1185">Reference proteome</keyword>
<name>A9WRW1_RENSM</name>
<protein>
    <submittedName>
        <fullName evidence="2">Uncharacterized protein</fullName>
    </submittedName>
</protein>
<dbReference type="EMBL" id="CP000910">
    <property type="protein sequence ID" value="ABY24393.1"/>
    <property type="molecule type" value="Genomic_DNA"/>
</dbReference>
<feature type="transmembrane region" description="Helical" evidence="1">
    <location>
        <begin position="74"/>
        <end position="92"/>
    </location>
</feature>
<feature type="transmembrane region" description="Helical" evidence="1">
    <location>
        <begin position="104"/>
        <end position="123"/>
    </location>
</feature>
<keyword evidence="1" id="KW-0812">Transmembrane</keyword>
<dbReference type="Proteomes" id="UP000002007">
    <property type="component" value="Chromosome"/>
</dbReference>
<dbReference type="HOGENOM" id="CLU_1151105_0_0_11"/>
<keyword evidence="1" id="KW-0472">Membrane</keyword>
<proteinExistence type="predicted"/>
<feature type="transmembrane region" description="Helical" evidence="1">
    <location>
        <begin position="167"/>
        <end position="187"/>
    </location>
</feature>
<dbReference type="AlphaFoldDB" id="A9WRW1"/>
<dbReference type="STRING" id="288705.RSal33209_2668"/>
<evidence type="ECO:0000313" key="3">
    <source>
        <dbReference type="Proteomes" id="UP000002007"/>
    </source>
</evidence>